<proteinExistence type="predicted"/>
<dbReference type="STRING" id="543379.A0A232EP69"/>
<protein>
    <submittedName>
        <fullName evidence="1">Uncharacterized protein</fullName>
    </submittedName>
</protein>
<gene>
    <name evidence="1" type="ORF">TSAR_013989</name>
</gene>
<dbReference type="OrthoDB" id="10262874at2759"/>
<keyword evidence="2" id="KW-1185">Reference proteome</keyword>
<reference evidence="1 2" key="1">
    <citation type="journal article" date="2017" name="Curr. Biol.">
        <title>The Evolution of Venom by Co-option of Single-Copy Genes.</title>
        <authorList>
            <person name="Martinson E.O."/>
            <person name="Mrinalini"/>
            <person name="Kelkar Y.D."/>
            <person name="Chang C.H."/>
            <person name="Werren J.H."/>
        </authorList>
    </citation>
    <scope>NUCLEOTIDE SEQUENCE [LARGE SCALE GENOMIC DNA]</scope>
    <source>
        <strain evidence="1 2">Alberta</strain>
        <tissue evidence="1">Whole body</tissue>
    </source>
</reference>
<dbReference type="GO" id="GO:0031514">
    <property type="term" value="C:motile cilium"/>
    <property type="evidence" value="ECO:0007669"/>
    <property type="project" value="TreeGrafter"/>
</dbReference>
<dbReference type="PANTHER" id="PTHR35249:SF2">
    <property type="entry name" value="DYNEIN REGULATORY COMPLEX SUBUNIT 7"/>
    <property type="match status" value="1"/>
</dbReference>
<sequence>MAIRILFTVPATGSFATFPKQSVYQYLVADAIRMDPQPVGIPSTAKRKEDDERSRAAAGIEQVDQVGIDDVLGITADRLERVRRELGLVRLSWQGRVNLEDIEKENSELQWPDSYRTVSDIEKTLLWYAENFRRQCRAVYPHRKPLLLTCANECGVQKFVSTSIRRTLLPYAELSTWQDCASFVSDHFAYEPLVEPLLMVSRAPVSLQLSLLREAAQD</sequence>
<dbReference type="PANTHER" id="PTHR35249">
    <property type="entry name" value="DYNEIN REGULATORY COMPLEX SUBUNIT 7"/>
    <property type="match status" value="1"/>
</dbReference>
<organism evidence="1 2">
    <name type="scientific">Trichomalopsis sarcophagae</name>
    <dbReference type="NCBI Taxonomy" id="543379"/>
    <lineage>
        <taxon>Eukaryota</taxon>
        <taxon>Metazoa</taxon>
        <taxon>Ecdysozoa</taxon>
        <taxon>Arthropoda</taxon>
        <taxon>Hexapoda</taxon>
        <taxon>Insecta</taxon>
        <taxon>Pterygota</taxon>
        <taxon>Neoptera</taxon>
        <taxon>Endopterygota</taxon>
        <taxon>Hymenoptera</taxon>
        <taxon>Apocrita</taxon>
        <taxon>Proctotrupomorpha</taxon>
        <taxon>Chalcidoidea</taxon>
        <taxon>Pteromalidae</taxon>
        <taxon>Pteromalinae</taxon>
        <taxon>Trichomalopsis</taxon>
    </lineage>
</organism>
<dbReference type="EMBL" id="NNAY01003012">
    <property type="protein sequence ID" value="OXU20122.1"/>
    <property type="molecule type" value="Genomic_DNA"/>
</dbReference>
<comment type="caution">
    <text evidence="1">The sequence shown here is derived from an EMBL/GenBank/DDBJ whole genome shotgun (WGS) entry which is preliminary data.</text>
</comment>
<dbReference type="Proteomes" id="UP000215335">
    <property type="component" value="Unassembled WGS sequence"/>
</dbReference>
<dbReference type="GO" id="GO:0030317">
    <property type="term" value="P:flagellated sperm motility"/>
    <property type="evidence" value="ECO:0007669"/>
    <property type="project" value="TreeGrafter"/>
</dbReference>
<name>A0A232EP69_9HYME</name>
<evidence type="ECO:0000313" key="1">
    <source>
        <dbReference type="EMBL" id="OXU20122.1"/>
    </source>
</evidence>
<accession>A0A232EP69</accession>
<evidence type="ECO:0000313" key="2">
    <source>
        <dbReference type="Proteomes" id="UP000215335"/>
    </source>
</evidence>
<dbReference type="InterPro" id="IPR033551">
    <property type="entry name" value="DRC7/lobo"/>
</dbReference>
<dbReference type="AlphaFoldDB" id="A0A232EP69"/>